<protein>
    <submittedName>
        <fullName evidence="7">Leucine-rich repeat LGI family, member 2b</fullName>
    </submittedName>
</protein>
<evidence type="ECO:0000313" key="7">
    <source>
        <dbReference type="Ensembl" id="ENSEEEP00000018527.2"/>
    </source>
</evidence>
<dbReference type="Ensembl" id="ENSEEET00000018733.2">
    <property type="protein sequence ID" value="ENSEEEP00000018527.2"/>
    <property type="gene ID" value="ENSEEEG00000009101.2"/>
</dbReference>
<keyword evidence="1" id="KW-0433">Leucine-rich repeat</keyword>
<feature type="domain" description="LRRCT" evidence="6">
    <location>
        <begin position="133"/>
        <end position="182"/>
    </location>
</feature>
<gene>
    <name evidence="7" type="primary">lgi2b</name>
</gene>
<keyword evidence="5" id="KW-1133">Transmembrane helix</keyword>
<dbReference type="Pfam" id="PF03736">
    <property type="entry name" value="EPTP"/>
    <property type="match status" value="7"/>
</dbReference>
<accession>A0A4W4F3N9</accession>
<reference evidence="7" key="3">
    <citation type="submission" date="2020-05" db="EMBL/GenBank/DDBJ databases">
        <title>Electrophorus electricus (electric eel) genome, fEleEle1, primary haplotype.</title>
        <authorList>
            <person name="Myers G."/>
            <person name="Meyer A."/>
            <person name="Fedrigo O."/>
            <person name="Formenti G."/>
            <person name="Rhie A."/>
            <person name="Tracey A."/>
            <person name="Sims Y."/>
            <person name="Jarvis E.D."/>
        </authorList>
    </citation>
    <scope>NUCLEOTIDE SEQUENCE [LARGE SCALE GENOMIC DNA]</scope>
</reference>
<keyword evidence="3" id="KW-0677">Repeat</keyword>
<evidence type="ECO:0000256" key="3">
    <source>
        <dbReference type="ARBA" id="ARBA00022737"/>
    </source>
</evidence>
<dbReference type="InterPro" id="IPR051295">
    <property type="entry name" value="LGI_related"/>
</dbReference>
<organism evidence="7 8">
    <name type="scientific">Electrophorus electricus</name>
    <name type="common">Electric eel</name>
    <name type="synonym">Gymnotus electricus</name>
    <dbReference type="NCBI Taxonomy" id="8005"/>
    <lineage>
        <taxon>Eukaryota</taxon>
        <taxon>Metazoa</taxon>
        <taxon>Chordata</taxon>
        <taxon>Craniata</taxon>
        <taxon>Vertebrata</taxon>
        <taxon>Euteleostomi</taxon>
        <taxon>Actinopterygii</taxon>
        <taxon>Neopterygii</taxon>
        <taxon>Teleostei</taxon>
        <taxon>Ostariophysi</taxon>
        <taxon>Gymnotiformes</taxon>
        <taxon>Gymnotoidei</taxon>
        <taxon>Gymnotidae</taxon>
        <taxon>Electrophorus</taxon>
    </lineage>
</organism>
<reference evidence="7" key="4">
    <citation type="submission" date="2025-08" db="UniProtKB">
        <authorList>
            <consortium name="Ensembl"/>
        </authorList>
    </citation>
    <scope>IDENTIFICATION</scope>
</reference>
<dbReference type="PANTHER" id="PTHR24367:SF21">
    <property type="entry name" value="LEUCINE-RICH REPEAT LGI FAMILY MEMBER 2"/>
    <property type="match status" value="1"/>
</dbReference>
<dbReference type="InterPro" id="IPR009039">
    <property type="entry name" value="EAR"/>
</dbReference>
<sequence>MCQCHCWVCLHVSASLLGLIACVSVTAGFVYMCLSLLVFQAKRIFKCPSGCTCTSDSIICVGSSFIPRAVPSDINSLLLSSNSLSNIKEDAFSAKIHKQCYVNNYTTTVIKQAQVCLLIELFFVHNIRDLRGNLFQCDCESKWLMLWLKRSNATVSDVYCAGPADLKGLLMKDVPDKHAKCISTDFVSHQIINTQSMSADIFFYKEDIYAALPVPDSDSCIIMEWDHIETKFRPFDNITGQSVIGCRSVLINEQSFVIVTQLFNGSRIYKFNQEQNKFTKFQAVEMLNVSKPNDIEVFRIGDEQFFLIVDSSKAGVSTLFRWNDTGFFPHQFLHEWFRDTDAEFFDLDGKAALILTSRSQPPIIYQWNKGNQMFVLYDEIPNMDDMVSVKAFRINNILYLAMACYIGDSKVLKWTGKNFVEVQGMPSRGAMVLQPFMFKDQHYLVLSSDYSFSQIYRWDKEKQLFIKFREVYVQWPRSFTPLSTGQRDFLFATSFKGKSKVFEHVSVDYS</sequence>
<dbReference type="PROSITE" id="PS50912">
    <property type="entry name" value="EAR"/>
    <property type="match status" value="6"/>
</dbReference>
<keyword evidence="5" id="KW-0812">Transmembrane</keyword>
<dbReference type="GeneTree" id="ENSGT00940000157294"/>
<keyword evidence="5" id="KW-0472">Membrane</keyword>
<evidence type="ECO:0000256" key="4">
    <source>
        <dbReference type="ARBA" id="ARBA00023180"/>
    </source>
</evidence>
<dbReference type="Proteomes" id="UP000314983">
    <property type="component" value="Chromosome 11"/>
</dbReference>
<dbReference type="SMART" id="SM00082">
    <property type="entry name" value="LRRCT"/>
    <property type="match status" value="1"/>
</dbReference>
<dbReference type="Gene3D" id="3.80.10.10">
    <property type="entry name" value="Ribonuclease Inhibitor"/>
    <property type="match status" value="1"/>
</dbReference>
<dbReference type="AlphaFoldDB" id="A0A4W4F3N9"/>
<evidence type="ECO:0000256" key="1">
    <source>
        <dbReference type="ARBA" id="ARBA00022614"/>
    </source>
</evidence>
<dbReference type="SUPFAM" id="SSF52058">
    <property type="entry name" value="L domain-like"/>
    <property type="match status" value="1"/>
</dbReference>
<dbReference type="InterPro" id="IPR000483">
    <property type="entry name" value="Cys-rich_flank_reg_C"/>
</dbReference>
<dbReference type="PANTHER" id="PTHR24367">
    <property type="entry name" value="LEUCINE-RICH REPEAT-CONTAINING PROTEIN"/>
    <property type="match status" value="1"/>
</dbReference>
<dbReference type="InterPro" id="IPR005492">
    <property type="entry name" value="EPTP"/>
</dbReference>
<reference evidence="8" key="1">
    <citation type="journal article" date="2014" name="Science">
        <title>Nonhuman genetics. Genomic basis for the convergent evolution of electric organs.</title>
        <authorList>
            <person name="Gallant J.R."/>
            <person name="Traeger L.L."/>
            <person name="Volkening J.D."/>
            <person name="Moffett H."/>
            <person name="Chen P.H."/>
            <person name="Novina C.D."/>
            <person name="Phillips G.N.Jr."/>
            <person name="Anand R."/>
            <person name="Wells G.B."/>
            <person name="Pinch M."/>
            <person name="Guth R."/>
            <person name="Unguez G.A."/>
            <person name="Albert J.S."/>
            <person name="Zakon H.H."/>
            <person name="Samanta M.P."/>
            <person name="Sussman M.R."/>
        </authorList>
    </citation>
    <scope>NUCLEOTIDE SEQUENCE [LARGE SCALE GENOMIC DNA]</scope>
</reference>
<proteinExistence type="predicted"/>
<dbReference type="SUPFAM" id="SSF101898">
    <property type="entry name" value="NHL repeat"/>
    <property type="match status" value="1"/>
</dbReference>
<evidence type="ECO:0000256" key="2">
    <source>
        <dbReference type="ARBA" id="ARBA00022729"/>
    </source>
</evidence>
<dbReference type="GO" id="GO:1904862">
    <property type="term" value="P:inhibitory synapse assembly"/>
    <property type="evidence" value="ECO:0007669"/>
    <property type="project" value="TreeGrafter"/>
</dbReference>
<evidence type="ECO:0000259" key="6">
    <source>
        <dbReference type="SMART" id="SM00082"/>
    </source>
</evidence>
<evidence type="ECO:0000313" key="8">
    <source>
        <dbReference type="Proteomes" id="UP000314983"/>
    </source>
</evidence>
<keyword evidence="4" id="KW-0325">Glycoprotein</keyword>
<dbReference type="GO" id="GO:0005615">
    <property type="term" value="C:extracellular space"/>
    <property type="evidence" value="ECO:0007669"/>
    <property type="project" value="TreeGrafter"/>
</dbReference>
<keyword evidence="2" id="KW-0732">Signal</keyword>
<reference evidence="8" key="2">
    <citation type="journal article" date="2017" name="Sci. Adv.">
        <title>A tail of two voltages: Proteomic comparison of the three electric organs of the electric eel.</title>
        <authorList>
            <person name="Traeger L.L."/>
            <person name="Sabat G."/>
            <person name="Barrett-Wilt G.A."/>
            <person name="Wells G.B."/>
            <person name="Sussman M.R."/>
        </authorList>
    </citation>
    <scope>NUCLEOTIDE SEQUENCE [LARGE SCALE GENOMIC DNA]</scope>
</reference>
<reference evidence="7" key="5">
    <citation type="submission" date="2025-09" db="UniProtKB">
        <authorList>
            <consortium name="Ensembl"/>
        </authorList>
    </citation>
    <scope>IDENTIFICATION</scope>
</reference>
<keyword evidence="8" id="KW-1185">Reference proteome</keyword>
<name>A0A4W4F3N9_ELEEL</name>
<feature type="transmembrane region" description="Helical" evidence="5">
    <location>
        <begin position="16"/>
        <end position="39"/>
    </location>
</feature>
<dbReference type="InterPro" id="IPR032675">
    <property type="entry name" value="LRR_dom_sf"/>
</dbReference>
<evidence type="ECO:0000256" key="5">
    <source>
        <dbReference type="SAM" id="Phobius"/>
    </source>
</evidence>